<name>A0A511R2S0_9DEIN</name>
<accession>A0A511R2S0</accession>
<dbReference type="OrthoDB" id="31467at2"/>
<dbReference type="EMBL" id="BJXL01000066">
    <property type="protein sequence ID" value="GEM83908.1"/>
    <property type="molecule type" value="Genomic_DNA"/>
</dbReference>
<dbReference type="Gene3D" id="2.60.120.1180">
    <property type="match status" value="1"/>
</dbReference>
<dbReference type="Proteomes" id="UP000321197">
    <property type="component" value="Unassembled WGS sequence"/>
</dbReference>
<comment type="caution">
    <text evidence="1">The sequence shown here is derived from an EMBL/GenBank/DDBJ whole genome shotgun (WGS) entry which is preliminary data.</text>
</comment>
<dbReference type="InterPro" id="IPR054172">
    <property type="entry name" value="VP16-like"/>
</dbReference>
<dbReference type="AlphaFoldDB" id="A0A511R2S0"/>
<dbReference type="Pfam" id="PF22024">
    <property type="entry name" value="VP16-like"/>
    <property type="match status" value="1"/>
</dbReference>
<reference evidence="1 2" key="1">
    <citation type="submission" date="2019-07" db="EMBL/GenBank/DDBJ databases">
        <title>Whole genome shotgun sequence of Meiothermus hypogaeus NBRC 106114.</title>
        <authorList>
            <person name="Hosoyama A."/>
            <person name="Uohara A."/>
            <person name="Ohji S."/>
            <person name="Ichikawa N."/>
        </authorList>
    </citation>
    <scope>NUCLEOTIDE SEQUENCE [LARGE SCALE GENOMIC DNA]</scope>
    <source>
        <strain evidence="1 2">NBRC 106114</strain>
    </source>
</reference>
<evidence type="ECO:0000313" key="2">
    <source>
        <dbReference type="Proteomes" id="UP000321197"/>
    </source>
</evidence>
<protein>
    <submittedName>
        <fullName evidence="1">Uncharacterized protein</fullName>
    </submittedName>
</protein>
<sequence>MQEAFERIKQVNPSARPITVLFTSPEFSAYSGKQRTKVGIFTVPRGAAWVLPNPLPLIAKLYDNAGNQIPPDSDLIIAKRSRPDDHPEFIAKVQYAAYYDLTESQQRDAKYYQNILQTLAPLRVGAQIQAIRFRQEEQLEVYVESSVSVDLTKPGTRLELPAGVDNSNV</sequence>
<gene>
    <name evidence="1" type="ORF">MHY01S_20740</name>
</gene>
<evidence type="ECO:0000313" key="1">
    <source>
        <dbReference type="EMBL" id="GEM83908.1"/>
    </source>
</evidence>
<dbReference type="RefSeq" id="WP_119341503.1">
    <property type="nucleotide sequence ID" value="NZ_BJXL01000066.1"/>
</dbReference>
<proteinExistence type="predicted"/>
<organism evidence="1 2">
    <name type="scientific">Meiothermus hypogaeus NBRC 106114</name>
    <dbReference type="NCBI Taxonomy" id="1227553"/>
    <lineage>
        <taxon>Bacteria</taxon>
        <taxon>Thermotogati</taxon>
        <taxon>Deinococcota</taxon>
        <taxon>Deinococci</taxon>
        <taxon>Thermales</taxon>
        <taxon>Thermaceae</taxon>
        <taxon>Meiothermus</taxon>
    </lineage>
</organism>